<feature type="region of interest" description="Disordered" evidence="1">
    <location>
        <begin position="585"/>
        <end position="616"/>
    </location>
</feature>
<evidence type="ECO:0000313" key="2">
    <source>
        <dbReference type="EMBL" id="CAF4130565.1"/>
    </source>
</evidence>
<feature type="non-terminal residue" evidence="2">
    <location>
        <position position="1"/>
    </location>
</feature>
<dbReference type="Proteomes" id="UP000663881">
    <property type="component" value="Unassembled WGS sequence"/>
</dbReference>
<dbReference type="EMBL" id="CAJOAY010006128">
    <property type="protein sequence ID" value="CAF4130565.1"/>
    <property type="molecule type" value="Genomic_DNA"/>
</dbReference>
<protein>
    <submittedName>
        <fullName evidence="2">Uncharacterized protein</fullName>
    </submittedName>
</protein>
<proteinExistence type="predicted"/>
<feature type="compositionally biased region" description="Polar residues" evidence="1">
    <location>
        <begin position="412"/>
        <end position="432"/>
    </location>
</feature>
<organism evidence="2 3">
    <name type="scientific">Adineta steineri</name>
    <dbReference type="NCBI Taxonomy" id="433720"/>
    <lineage>
        <taxon>Eukaryota</taxon>
        <taxon>Metazoa</taxon>
        <taxon>Spiralia</taxon>
        <taxon>Gnathifera</taxon>
        <taxon>Rotifera</taxon>
        <taxon>Eurotatoria</taxon>
        <taxon>Bdelloidea</taxon>
        <taxon>Adinetida</taxon>
        <taxon>Adinetidae</taxon>
        <taxon>Adineta</taxon>
    </lineage>
</organism>
<sequence length="727" mass="76932">MIDTDDTYFSKIIVDTTSYLTAPFPRSFDMTKSSMKCQFKIANAATITLVGLVGETDSQIINMTSVLIDSDSYTPNKTDPFHITFTPYNIEDVNSVAFTVDLSGQNLKYPRSVKLSIRGCGKPYSNVNKAQIEPDVIPIATNTGSSNAKQTTQGTTIAPVCTNPVELVDTSDTYNSKITVDTTSYLQAPFPRSFDMTKSSMKCQFKIANAATITSVGLIDETDSQAIQLTSVVVESDSYTPNKTDPFHITFTPYNIEDVNSVVFNLVGKNLKYPRSVKISIRGCGKPFSNVNKAQIEADVTPIAPIKSTSSASGTTTKQCQEMEAIDDSVSHNITVHPEDVPSNQKGDFKPDSKTGVNFPPSDKNAVINIPLGKPAPVRGISIRRDTPEGNVVQFKATLYGTEDQPIHTLPLESTPSGDKNQPASVNPSQLPSNVPVKRIEITDIKTSDNQPPRGVVLDVKACTEATAGTTGVSGAGAGTTGSSGSTSASGSTTVAASGTTTKQCQEMEAIDDSVSHNIIVHPQDISSVQKGDFKPDSKTGVSFLETDKHPVIEVPLGKPATVQGVSVPRTTPTGNVQQFQVTFLDSDKKPINQQPINSSSSLKGDNKPPTVTSSQIPTNKLVSYVVITIENTTDNQSPKGVVLDIKACTEATSGTTGVSGASAGTTGVSGSSSASGSTTVAASGTTTKQCQEMEAIDDSVSHNIIVHPQDISSVQKGDFKPDSKTG</sequence>
<feature type="region of interest" description="Disordered" evidence="1">
    <location>
        <begin position="654"/>
        <end position="687"/>
    </location>
</feature>
<name>A0A819X0T6_9BILA</name>
<feature type="compositionally biased region" description="Polar residues" evidence="1">
    <location>
        <begin position="592"/>
        <end position="616"/>
    </location>
</feature>
<dbReference type="AlphaFoldDB" id="A0A819X0T6"/>
<evidence type="ECO:0000256" key="1">
    <source>
        <dbReference type="SAM" id="MobiDB-lite"/>
    </source>
</evidence>
<feature type="region of interest" description="Disordered" evidence="1">
    <location>
        <begin position="469"/>
        <end position="501"/>
    </location>
</feature>
<comment type="caution">
    <text evidence="2">The sequence shown here is derived from an EMBL/GenBank/DDBJ whole genome shotgun (WGS) entry which is preliminary data.</text>
</comment>
<feature type="compositionally biased region" description="Gly residues" evidence="1">
    <location>
        <begin position="472"/>
        <end position="482"/>
    </location>
</feature>
<gene>
    <name evidence="2" type="ORF">OKA104_LOCUS37231</name>
</gene>
<accession>A0A819X0T6</accession>
<feature type="compositionally biased region" description="Low complexity" evidence="1">
    <location>
        <begin position="483"/>
        <end position="501"/>
    </location>
</feature>
<feature type="region of interest" description="Disordered" evidence="1">
    <location>
        <begin position="404"/>
        <end position="432"/>
    </location>
</feature>
<reference evidence="2" key="1">
    <citation type="submission" date="2021-02" db="EMBL/GenBank/DDBJ databases">
        <authorList>
            <person name="Nowell W R."/>
        </authorList>
    </citation>
    <scope>NUCLEOTIDE SEQUENCE</scope>
</reference>
<evidence type="ECO:0000313" key="3">
    <source>
        <dbReference type="Proteomes" id="UP000663881"/>
    </source>
</evidence>